<dbReference type="AlphaFoldDB" id="A0A0C2NCF5"/>
<protein>
    <submittedName>
        <fullName evidence="2">Uncharacterized protein</fullName>
    </submittedName>
</protein>
<reference evidence="2 3" key="1">
    <citation type="journal article" date="2014" name="Genome Biol. Evol.">
        <title>The genome of the myxosporean Thelohanellus kitauei shows adaptations to nutrient acquisition within its fish host.</title>
        <authorList>
            <person name="Yang Y."/>
            <person name="Xiong J."/>
            <person name="Zhou Z."/>
            <person name="Huo F."/>
            <person name="Miao W."/>
            <person name="Ran C."/>
            <person name="Liu Y."/>
            <person name="Zhang J."/>
            <person name="Feng J."/>
            <person name="Wang M."/>
            <person name="Wang M."/>
            <person name="Wang L."/>
            <person name="Yao B."/>
        </authorList>
    </citation>
    <scope>NUCLEOTIDE SEQUENCE [LARGE SCALE GENOMIC DNA]</scope>
    <source>
        <strain evidence="2">Wuqing</strain>
    </source>
</reference>
<keyword evidence="1" id="KW-1133">Transmembrane helix</keyword>
<organism evidence="2 3">
    <name type="scientific">Thelohanellus kitauei</name>
    <name type="common">Myxosporean</name>
    <dbReference type="NCBI Taxonomy" id="669202"/>
    <lineage>
        <taxon>Eukaryota</taxon>
        <taxon>Metazoa</taxon>
        <taxon>Cnidaria</taxon>
        <taxon>Myxozoa</taxon>
        <taxon>Myxosporea</taxon>
        <taxon>Bivalvulida</taxon>
        <taxon>Platysporina</taxon>
        <taxon>Myxobolidae</taxon>
        <taxon>Thelohanellus</taxon>
    </lineage>
</organism>
<keyword evidence="1" id="KW-0812">Transmembrane</keyword>
<dbReference type="EMBL" id="JWZT01001684">
    <property type="protein sequence ID" value="KII71642.1"/>
    <property type="molecule type" value="Genomic_DNA"/>
</dbReference>
<dbReference type="Proteomes" id="UP000031668">
    <property type="component" value="Unassembled WGS sequence"/>
</dbReference>
<feature type="transmembrane region" description="Helical" evidence="1">
    <location>
        <begin position="12"/>
        <end position="31"/>
    </location>
</feature>
<sequence length="111" mass="13674">MNNLEYLRCARYTFGYLFMYANPVKIWLFMLKRKRKKGFGKKLWRNRCRANSWFCEINTWNPYGVIHHQILEFVYSVNMTKQLKFLRNKLSFNRQFSHKNELIFGSILHKI</sequence>
<comment type="caution">
    <text evidence="2">The sequence shown here is derived from an EMBL/GenBank/DDBJ whole genome shotgun (WGS) entry which is preliminary data.</text>
</comment>
<name>A0A0C2NCF5_THEKT</name>
<evidence type="ECO:0000313" key="2">
    <source>
        <dbReference type="EMBL" id="KII71642.1"/>
    </source>
</evidence>
<gene>
    <name evidence="2" type="ORF">RF11_13499</name>
</gene>
<keyword evidence="1" id="KW-0472">Membrane</keyword>
<accession>A0A0C2NCF5</accession>
<keyword evidence="3" id="KW-1185">Reference proteome</keyword>
<proteinExistence type="predicted"/>
<evidence type="ECO:0000313" key="3">
    <source>
        <dbReference type="Proteomes" id="UP000031668"/>
    </source>
</evidence>
<evidence type="ECO:0000256" key="1">
    <source>
        <dbReference type="SAM" id="Phobius"/>
    </source>
</evidence>